<keyword evidence="8" id="KW-1185">Reference proteome</keyword>
<organism evidence="7 8">
    <name type="scientific">Ceratitis capitata</name>
    <name type="common">Mediterranean fruit fly</name>
    <name type="synonym">Tephritis capitata</name>
    <dbReference type="NCBI Taxonomy" id="7213"/>
    <lineage>
        <taxon>Eukaryota</taxon>
        <taxon>Metazoa</taxon>
        <taxon>Ecdysozoa</taxon>
        <taxon>Arthropoda</taxon>
        <taxon>Hexapoda</taxon>
        <taxon>Insecta</taxon>
        <taxon>Pterygota</taxon>
        <taxon>Neoptera</taxon>
        <taxon>Endopterygota</taxon>
        <taxon>Diptera</taxon>
        <taxon>Brachycera</taxon>
        <taxon>Muscomorpha</taxon>
        <taxon>Tephritoidea</taxon>
        <taxon>Tephritidae</taxon>
        <taxon>Ceratitis</taxon>
        <taxon>Ceratitis</taxon>
    </lineage>
</organism>
<keyword evidence="3" id="KW-0863">Zinc-finger</keyword>
<dbReference type="SUPFAM" id="SSF53098">
    <property type="entry name" value="Ribonuclease H-like"/>
    <property type="match status" value="1"/>
</dbReference>
<dbReference type="GO" id="GO:0008270">
    <property type="term" value="F:zinc ion binding"/>
    <property type="evidence" value="ECO:0007669"/>
    <property type="project" value="UniProtKB-KW"/>
</dbReference>
<keyword evidence="4" id="KW-0862">Zinc</keyword>
<evidence type="ECO:0000256" key="3">
    <source>
        <dbReference type="ARBA" id="ARBA00022771"/>
    </source>
</evidence>
<dbReference type="GO" id="GO:0046983">
    <property type="term" value="F:protein dimerization activity"/>
    <property type="evidence" value="ECO:0007669"/>
    <property type="project" value="InterPro"/>
</dbReference>
<evidence type="ECO:0000313" key="8">
    <source>
        <dbReference type="Proteomes" id="UP000606786"/>
    </source>
</evidence>
<proteinExistence type="predicted"/>
<evidence type="ECO:0000259" key="6">
    <source>
        <dbReference type="Pfam" id="PF05699"/>
    </source>
</evidence>
<evidence type="ECO:0000256" key="4">
    <source>
        <dbReference type="ARBA" id="ARBA00022833"/>
    </source>
</evidence>
<dbReference type="EMBL" id="CAJHJT010000034">
    <property type="protein sequence ID" value="CAD7005779.1"/>
    <property type="molecule type" value="Genomic_DNA"/>
</dbReference>
<evidence type="ECO:0000256" key="1">
    <source>
        <dbReference type="ARBA" id="ARBA00004123"/>
    </source>
</evidence>
<dbReference type="GO" id="GO:0005634">
    <property type="term" value="C:nucleus"/>
    <property type="evidence" value="ECO:0007669"/>
    <property type="project" value="UniProtKB-SubCell"/>
</dbReference>
<comment type="subcellular location">
    <subcellularLocation>
        <location evidence="1">Nucleus</location>
    </subcellularLocation>
</comment>
<evidence type="ECO:0000256" key="2">
    <source>
        <dbReference type="ARBA" id="ARBA00022723"/>
    </source>
</evidence>
<dbReference type="InterPro" id="IPR052035">
    <property type="entry name" value="ZnF_BED_domain_contain"/>
</dbReference>
<reference evidence="7" key="1">
    <citation type="submission" date="2020-11" db="EMBL/GenBank/DDBJ databases">
        <authorList>
            <person name="Whitehead M."/>
        </authorList>
    </citation>
    <scope>NUCLEOTIDE SEQUENCE</scope>
    <source>
        <strain evidence="7">EGII</strain>
    </source>
</reference>
<dbReference type="PANTHER" id="PTHR46481:SF10">
    <property type="entry name" value="ZINC FINGER BED DOMAIN-CONTAINING PROTEIN 39"/>
    <property type="match status" value="1"/>
</dbReference>
<name>A0A811V2T1_CERCA</name>
<dbReference type="Proteomes" id="UP000606786">
    <property type="component" value="Unassembled WGS sequence"/>
</dbReference>
<keyword evidence="5" id="KW-0539">Nucleus</keyword>
<comment type="caution">
    <text evidence="7">The sequence shown here is derived from an EMBL/GenBank/DDBJ whole genome shotgun (WGS) entry which is preliminary data.</text>
</comment>
<accession>A0A811V2T1</accession>
<evidence type="ECO:0000313" key="7">
    <source>
        <dbReference type="EMBL" id="CAD7005779.1"/>
    </source>
</evidence>
<dbReference type="Pfam" id="PF05699">
    <property type="entry name" value="Dimer_Tnp_hAT"/>
    <property type="match status" value="1"/>
</dbReference>
<protein>
    <submittedName>
        <fullName evidence="7">(Mediterranean fruit fly) hypothetical protein</fullName>
    </submittedName>
</protein>
<dbReference type="InterPro" id="IPR012337">
    <property type="entry name" value="RNaseH-like_sf"/>
</dbReference>
<feature type="domain" description="HAT C-terminal dimerisation" evidence="6">
    <location>
        <begin position="548"/>
        <end position="617"/>
    </location>
</feature>
<evidence type="ECO:0000256" key="5">
    <source>
        <dbReference type="ARBA" id="ARBA00023242"/>
    </source>
</evidence>
<sequence>MPRPKNKFLRSYFDVKQNRTFCNNGRCENKLLSEHAGNIERHMRISHPELFENYINRKAANKNTGNNKVNNSNEVATQAQCEKKTNIEIAILEFFTKCEQPLNILEEPAFKVLVQPAFATLGLEVSQKSVIDLISNNSQKLKTELIDDLCGNLFSLKIDVSTNQDITLIGINVQYIKDRSVHIKSLGIKQLQANYTSEYVKSLIMEVLNEYTINIREILSITVSNDSNAVEAIKELNDEFSCTLGDVETTILPQKAIKTESNQSITFEEWLEGNETVTQTYRIVSVASGKQILQLCVEETLRKTEIKKNLEKCLSLMHELKIRTSTHTTAKDSVKSENRKIDCVTEWTTTYEMLEKLYGIKHMISPITSLCLNADEWNFVKEFLEAFKPIYKANVKLQTTQILYSELYIVLMTILFELESLSRNKIAKSLIEAFNKQKLKLLDTDVFNAAVFLDPRIRVCLNAEQKTRAKEYITTLYNRINTLKGDTTACSEASDGLLVEMKCVDDDQPTTSNGNNVIEAKSFCEYLQNLDPDPTLAQLTFLESDITMYERQPRLPLDSNLIDFWFYHHNTLSEIAHILLAIPCTEVSIEYLSTAFKYILTDKQNSLSASNIDHILRVKVNGAFNYSN</sequence>
<keyword evidence="2" id="KW-0479">Metal-binding</keyword>
<dbReference type="PANTHER" id="PTHR46481">
    <property type="entry name" value="ZINC FINGER BED DOMAIN-CONTAINING PROTEIN 4"/>
    <property type="match status" value="1"/>
</dbReference>
<dbReference type="InterPro" id="IPR008906">
    <property type="entry name" value="HATC_C_dom"/>
</dbReference>
<dbReference type="AlphaFoldDB" id="A0A811V2T1"/>
<gene>
    <name evidence="7" type="ORF">CCAP1982_LOCUS14128</name>
</gene>